<evidence type="ECO:0000256" key="2">
    <source>
        <dbReference type="ARBA" id="ARBA00022448"/>
    </source>
</evidence>
<dbReference type="Proteomes" id="UP000265962">
    <property type="component" value="Unassembled WGS sequence"/>
</dbReference>
<dbReference type="InterPro" id="IPR003593">
    <property type="entry name" value="AAA+_ATPase"/>
</dbReference>
<evidence type="ECO:0000256" key="4">
    <source>
        <dbReference type="ARBA" id="ARBA00022840"/>
    </source>
</evidence>
<evidence type="ECO:0000259" key="6">
    <source>
        <dbReference type="PROSITE" id="PS50893"/>
    </source>
</evidence>
<name>A0A375I391_9ACTN</name>
<keyword evidence="2" id="KW-0813">Transport</keyword>
<dbReference type="PANTHER" id="PTHR42711">
    <property type="entry name" value="ABC TRANSPORTER ATP-BINDING PROTEIN"/>
    <property type="match status" value="1"/>
</dbReference>
<evidence type="ECO:0000256" key="3">
    <source>
        <dbReference type="ARBA" id="ARBA00022741"/>
    </source>
</evidence>
<proteinExistence type="predicted"/>
<dbReference type="RefSeq" id="WP_119716450.1">
    <property type="nucleotide sequence ID" value="NZ_OMOH01000012.1"/>
</dbReference>
<evidence type="ECO:0000313" key="8">
    <source>
        <dbReference type="Proteomes" id="UP000265962"/>
    </source>
</evidence>
<dbReference type="Pfam" id="PF00005">
    <property type="entry name" value="ABC_tran"/>
    <property type="match status" value="1"/>
</dbReference>
<keyword evidence="4" id="KW-0067">ATP-binding</keyword>
<keyword evidence="7" id="KW-0378">Hydrolase</keyword>
<dbReference type="OrthoDB" id="5193808at2"/>
<dbReference type="InterPro" id="IPR017871">
    <property type="entry name" value="ABC_transporter-like_CS"/>
</dbReference>
<dbReference type="GO" id="GO:0046677">
    <property type="term" value="P:response to antibiotic"/>
    <property type="evidence" value="ECO:0007669"/>
    <property type="project" value="UniProtKB-KW"/>
</dbReference>
<comment type="subcellular location">
    <subcellularLocation>
        <location evidence="1">Cell membrane</location>
        <topology evidence="1">Peripheral membrane protein</topology>
    </subcellularLocation>
</comment>
<keyword evidence="8" id="KW-1185">Reference proteome</keyword>
<evidence type="ECO:0000256" key="1">
    <source>
        <dbReference type="ARBA" id="ARBA00004202"/>
    </source>
</evidence>
<dbReference type="Gene3D" id="3.40.50.300">
    <property type="entry name" value="P-loop containing nucleotide triphosphate hydrolases"/>
    <property type="match status" value="1"/>
</dbReference>
<sequence>MTLPVNEPLIRVTGAVKHYGELAALCGVDLELRPGETLGVLGANGAGKTTLIESIMGARRLDGGGIEVRGLSPVLQRSECLRHVSLQPQDSSLFKHLTVLEHVALWASLYPSPHPVDEIIAMVGLDDRRRARVKTLSGGQRQRLRLALALVGGTAVVALDEPTAGLDPLAREQTWDVIRWRAGLGAVLMTTQMMDEAEALCDRVVILDAGRVVAEGAVDDLLDRYAGRGSVSFTTRAVVDDAVLQGLPGVLWFSTRRVGDGASVRLVSADVARTRAAVRASRALLAAHVRAAGPSLTDVFVRLVGREPAAHVPGENS</sequence>
<dbReference type="SUPFAM" id="SSF52540">
    <property type="entry name" value="P-loop containing nucleoside triphosphate hydrolases"/>
    <property type="match status" value="1"/>
</dbReference>
<keyword evidence="3" id="KW-0547">Nucleotide-binding</keyword>
<feature type="domain" description="ABC transporter" evidence="6">
    <location>
        <begin position="10"/>
        <end position="234"/>
    </location>
</feature>
<dbReference type="InterPro" id="IPR050763">
    <property type="entry name" value="ABC_transporter_ATP-binding"/>
</dbReference>
<accession>A0A375I391</accession>
<protein>
    <submittedName>
        <fullName evidence="7">Adenosinetriphosphatase</fullName>
        <ecNumber evidence="7">3.6.1.3</ecNumber>
    </submittedName>
</protein>
<organism evidence="7 8">
    <name type="scientific">Propionibacterium ruminifibrarum</name>
    <dbReference type="NCBI Taxonomy" id="1962131"/>
    <lineage>
        <taxon>Bacteria</taxon>
        <taxon>Bacillati</taxon>
        <taxon>Actinomycetota</taxon>
        <taxon>Actinomycetes</taxon>
        <taxon>Propionibacteriales</taxon>
        <taxon>Propionibacteriaceae</taxon>
        <taxon>Propionibacterium</taxon>
    </lineage>
</organism>
<dbReference type="GO" id="GO:0005524">
    <property type="term" value="F:ATP binding"/>
    <property type="evidence" value="ECO:0007669"/>
    <property type="project" value="UniProtKB-KW"/>
</dbReference>
<dbReference type="PROSITE" id="PS50893">
    <property type="entry name" value="ABC_TRANSPORTER_2"/>
    <property type="match status" value="1"/>
</dbReference>
<evidence type="ECO:0000313" key="7">
    <source>
        <dbReference type="EMBL" id="SPF69358.1"/>
    </source>
</evidence>
<dbReference type="GO" id="GO:0016887">
    <property type="term" value="F:ATP hydrolysis activity"/>
    <property type="evidence" value="ECO:0007669"/>
    <property type="project" value="InterPro"/>
</dbReference>
<dbReference type="GO" id="GO:0005886">
    <property type="term" value="C:plasma membrane"/>
    <property type="evidence" value="ECO:0007669"/>
    <property type="project" value="UniProtKB-SubCell"/>
</dbReference>
<evidence type="ECO:0000256" key="5">
    <source>
        <dbReference type="ARBA" id="ARBA00023251"/>
    </source>
</evidence>
<dbReference type="EMBL" id="OMOH01000012">
    <property type="protein sequence ID" value="SPF69358.1"/>
    <property type="molecule type" value="Genomic_DNA"/>
</dbReference>
<dbReference type="InterPro" id="IPR027417">
    <property type="entry name" value="P-loop_NTPase"/>
</dbReference>
<keyword evidence="5" id="KW-0046">Antibiotic resistance</keyword>
<dbReference type="PANTHER" id="PTHR42711:SF17">
    <property type="entry name" value="ABC TRANSPORTER ATP-BINDING PROTEIN"/>
    <property type="match status" value="1"/>
</dbReference>
<dbReference type="SMART" id="SM00382">
    <property type="entry name" value="AAA"/>
    <property type="match status" value="1"/>
</dbReference>
<reference evidence="8" key="1">
    <citation type="submission" date="2018-02" db="EMBL/GenBank/DDBJ databases">
        <authorList>
            <person name="Hornung B."/>
        </authorList>
    </citation>
    <scope>NUCLEOTIDE SEQUENCE [LARGE SCALE GENOMIC DNA]</scope>
</reference>
<dbReference type="EC" id="3.6.1.3" evidence="7"/>
<gene>
    <name evidence="7" type="ORF">PROPJV5_2309</name>
</gene>
<dbReference type="AlphaFoldDB" id="A0A375I391"/>
<dbReference type="PROSITE" id="PS00211">
    <property type="entry name" value="ABC_TRANSPORTER_1"/>
    <property type="match status" value="1"/>
</dbReference>
<dbReference type="InterPro" id="IPR003439">
    <property type="entry name" value="ABC_transporter-like_ATP-bd"/>
</dbReference>